<accession>A0ABV9M040</accession>
<reference evidence="2" key="1">
    <citation type="journal article" date="2019" name="Int. J. Syst. Evol. Microbiol.">
        <title>The Global Catalogue of Microorganisms (GCM) 10K type strain sequencing project: providing services to taxonomists for standard genome sequencing and annotation.</title>
        <authorList>
            <consortium name="The Broad Institute Genomics Platform"/>
            <consortium name="The Broad Institute Genome Sequencing Center for Infectious Disease"/>
            <person name="Wu L."/>
            <person name="Ma J."/>
        </authorList>
    </citation>
    <scope>NUCLEOTIDE SEQUENCE [LARGE SCALE GENOMIC DNA]</scope>
    <source>
        <strain evidence="2">KACC 12507</strain>
    </source>
</reference>
<dbReference type="Pfam" id="PF20099">
    <property type="entry name" value="DUF6489"/>
    <property type="match status" value="1"/>
</dbReference>
<evidence type="ECO:0000313" key="2">
    <source>
        <dbReference type="Proteomes" id="UP001595897"/>
    </source>
</evidence>
<proteinExistence type="predicted"/>
<evidence type="ECO:0000313" key="1">
    <source>
        <dbReference type="EMBL" id="MFC4700988.1"/>
    </source>
</evidence>
<dbReference type="Proteomes" id="UP001595897">
    <property type="component" value="Unassembled WGS sequence"/>
</dbReference>
<dbReference type="RefSeq" id="WP_382409030.1">
    <property type="nucleotide sequence ID" value="NZ_JBHSGU010000005.1"/>
</dbReference>
<gene>
    <name evidence="1" type="ORF">ACFO4O_12515</name>
</gene>
<organism evidence="1 2">
    <name type="scientific">Glaciecola siphonariae</name>
    <dbReference type="NCBI Taxonomy" id="521012"/>
    <lineage>
        <taxon>Bacteria</taxon>
        <taxon>Pseudomonadati</taxon>
        <taxon>Pseudomonadota</taxon>
        <taxon>Gammaproteobacteria</taxon>
        <taxon>Alteromonadales</taxon>
        <taxon>Alteromonadaceae</taxon>
        <taxon>Glaciecola</taxon>
    </lineage>
</organism>
<dbReference type="InterPro" id="IPR045502">
    <property type="entry name" value="DUF6489"/>
</dbReference>
<sequence length="87" mass="9584">MMKVTIDFDLTPAEAREIFGLPDFSGLHQSLTADMLKKCQQDPQMAFDTFIKPAMEQGISGFSAYQNLMASFMNPRAAKSGTGTTKE</sequence>
<keyword evidence="2" id="KW-1185">Reference proteome</keyword>
<name>A0ABV9M040_9ALTE</name>
<comment type="caution">
    <text evidence="1">The sequence shown here is derived from an EMBL/GenBank/DDBJ whole genome shotgun (WGS) entry which is preliminary data.</text>
</comment>
<dbReference type="EMBL" id="JBHSGU010000005">
    <property type="protein sequence ID" value="MFC4700988.1"/>
    <property type="molecule type" value="Genomic_DNA"/>
</dbReference>
<protein>
    <submittedName>
        <fullName evidence="1">DUF6489 family protein</fullName>
    </submittedName>
</protein>